<feature type="region of interest" description="Disordered" evidence="1">
    <location>
        <begin position="1"/>
        <end position="34"/>
    </location>
</feature>
<feature type="compositionally biased region" description="Basic and acidic residues" evidence="1">
    <location>
        <begin position="11"/>
        <end position="34"/>
    </location>
</feature>
<reference evidence="2" key="1">
    <citation type="submission" date="2021-02" db="EMBL/GenBank/DDBJ databases">
        <authorList>
            <person name="Dougan E. K."/>
            <person name="Rhodes N."/>
            <person name="Thang M."/>
            <person name="Chan C."/>
        </authorList>
    </citation>
    <scope>NUCLEOTIDE SEQUENCE</scope>
</reference>
<evidence type="ECO:0000256" key="1">
    <source>
        <dbReference type="SAM" id="MobiDB-lite"/>
    </source>
</evidence>
<organism evidence="2 3">
    <name type="scientific">Polarella glacialis</name>
    <name type="common">Dinoflagellate</name>
    <dbReference type="NCBI Taxonomy" id="89957"/>
    <lineage>
        <taxon>Eukaryota</taxon>
        <taxon>Sar</taxon>
        <taxon>Alveolata</taxon>
        <taxon>Dinophyceae</taxon>
        <taxon>Suessiales</taxon>
        <taxon>Suessiaceae</taxon>
        <taxon>Polarella</taxon>
    </lineage>
</organism>
<sequence length="117" mass="12622">MPLRSTQLPHRSRELDSVSRRMSETTKDLRETSKAQERLAAVQSAALVGKSLFGTSRVETGGYELLSATVTLTSRGTEFEGKRSHLAQSAGSLQRCMHYHASASVMGRHGSGTSSPS</sequence>
<dbReference type="Proteomes" id="UP000654075">
    <property type="component" value="Unassembled WGS sequence"/>
</dbReference>
<keyword evidence="3" id="KW-1185">Reference proteome</keyword>
<gene>
    <name evidence="2" type="ORF">PGLA1383_LOCUS26170</name>
</gene>
<name>A0A813F6Y7_POLGL</name>
<evidence type="ECO:0000313" key="2">
    <source>
        <dbReference type="EMBL" id="CAE8608299.1"/>
    </source>
</evidence>
<protein>
    <submittedName>
        <fullName evidence="2">Uncharacterized protein</fullName>
    </submittedName>
</protein>
<comment type="caution">
    <text evidence="2">The sequence shown here is derived from an EMBL/GenBank/DDBJ whole genome shotgun (WGS) entry which is preliminary data.</text>
</comment>
<evidence type="ECO:0000313" key="3">
    <source>
        <dbReference type="Proteomes" id="UP000654075"/>
    </source>
</evidence>
<dbReference type="AlphaFoldDB" id="A0A813F6Y7"/>
<dbReference type="EMBL" id="CAJNNV010022732">
    <property type="protein sequence ID" value="CAE8608299.1"/>
    <property type="molecule type" value="Genomic_DNA"/>
</dbReference>
<accession>A0A813F6Y7</accession>
<proteinExistence type="predicted"/>